<dbReference type="SUPFAM" id="SSF53187">
    <property type="entry name" value="Zn-dependent exopeptidases"/>
    <property type="match status" value="1"/>
</dbReference>
<dbReference type="InterPro" id="IPR002933">
    <property type="entry name" value="Peptidase_M20"/>
</dbReference>
<dbReference type="InterPro" id="IPR011650">
    <property type="entry name" value="Peptidase_M20_dimer"/>
</dbReference>
<dbReference type="CDD" id="cd08021">
    <property type="entry name" value="M20_Acy1_YhaA-like"/>
    <property type="match status" value="1"/>
</dbReference>
<comment type="similarity">
    <text evidence="1">Belongs to the peptidase M20 family.</text>
</comment>
<dbReference type="PIRSF" id="PIRSF005962">
    <property type="entry name" value="Pept_M20D_amidohydro"/>
    <property type="match status" value="1"/>
</dbReference>
<evidence type="ECO:0000313" key="6">
    <source>
        <dbReference type="Proteomes" id="UP000829401"/>
    </source>
</evidence>
<comment type="cofactor">
    <cofactor evidence="3">
        <name>Mn(2+)</name>
        <dbReference type="ChEBI" id="CHEBI:29035"/>
    </cofactor>
    <text evidence="3">The Mn(2+) ion enhances activity.</text>
</comment>
<evidence type="ECO:0000256" key="3">
    <source>
        <dbReference type="PIRSR" id="PIRSR005962-1"/>
    </source>
</evidence>
<dbReference type="NCBIfam" id="TIGR01891">
    <property type="entry name" value="amidohydrolases"/>
    <property type="match status" value="1"/>
</dbReference>
<feature type="domain" description="Peptidase M20 dimerisation" evidence="4">
    <location>
        <begin position="183"/>
        <end position="270"/>
    </location>
</feature>
<evidence type="ECO:0000256" key="1">
    <source>
        <dbReference type="ARBA" id="ARBA00006153"/>
    </source>
</evidence>
<dbReference type="EMBL" id="CP080467">
    <property type="protein sequence ID" value="UNO50878.1"/>
    <property type="molecule type" value="Genomic_DNA"/>
</dbReference>
<evidence type="ECO:0000313" key="5">
    <source>
        <dbReference type="EMBL" id="UNO50878.1"/>
    </source>
</evidence>
<dbReference type="Gene3D" id="3.40.630.10">
    <property type="entry name" value="Zn peptidases"/>
    <property type="match status" value="1"/>
</dbReference>
<accession>A0A9E6ZKC0</accession>
<dbReference type="GO" id="GO:0016787">
    <property type="term" value="F:hydrolase activity"/>
    <property type="evidence" value="ECO:0007669"/>
    <property type="project" value="UniProtKB-KW"/>
</dbReference>
<keyword evidence="2" id="KW-0378">Hydrolase</keyword>
<dbReference type="PANTHER" id="PTHR11014">
    <property type="entry name" value="PEPTIDASE M20 FAMILY MEMBER"/>
    <property type="match status" value="1"/>
</dbReference>
<keyword evidence="3" id="KW-0464">Manganese</keyword>
<proteinExistence type="inferred from homology"/>
<organism evidence="5 6">
    <name type="scientific">Alicyclobacillus acidoterrestris (strain ATCC 49025 / DSM 3922 / CIP 106132 / NCIMB 13137 / GD3B)</name>
    <dbReference type="NCBI Taxonomy" id="1356854"/>
    <lineage>
        <taxon>Bacteria</taxon>
        <taxon>Bacillati</taxon>
        <taxon>Bacillota</taxon>
        <taxon>Bacilli</taxon>
        <taxon>Bacillales</taxon>
        <taxon>Alicyclobacillaceae</taxon>
        <taxon>Alicyclobacillus</taxon>
    </lineage>
</organism>
<dbReference type="SUPFAM" id="SSF55031">
    <property type="entry name" value="Bacterial exopeptidase dimerisation domain"/>
    <property type="match status" value="1"/>
</dbReference>
<evidence type="ECO:0000259" key="4">
    <source>
        <dbReference type="Pfam" id="PF07687"/>
    </source>
</evidence>
<feature type="binding site" evidence="3">
    <location>
        <position position="135"/>
    </location>
    <ligand>
        <name>Mn(2+)</name>
        <dbReference type="ChEBI" id="CHEBI:29035"/>
        <label>2</label>
    </ligand>
</feature>
<dbReference type="Pfam" id="PF07687">
    <property type="entry name" value="M20_dimer"/>
    <property type="match status" value="1"/>
</dbReference>
<protein>
    <submittedName>
        <fullName evidence="5">M20 family metallopeptidase</fullName>
    </submittedName>
</protein>
<feature type="binding site" evidence="3">
    <location>
        <position position="160"/>
    </location>
    <ligand>
        <name>Mn(2+)</name>
        <dbReference type="ChEBI" id="CHEBI:29035"/>
        <label>2</label>
    </ligand>
</feature>
<dbReference type="KEGG" id="aaco:K1I37_12160"/>
<feature type="binding site" evidence="3">
    <location>
        <position position="359"/>
    </location>
    <ligand>
        <name>Mn(2+)</name>
        <dbReference type="ChEBI" id="CHEBI:29035"/>
        <label>2</label>
    </ligand>
</feature>
<keyword evidence="3" id="KW-0479">Metal-binding</keyword>
<reference evidence="6" key="1">
    <citation type="journal article" date="2022" name="G3 (Bethesda)">
        <title>Unveiling the complete genome sequence of Alicyclobacillus acidoterrestris DSM 3922T, a taint-producing strain.</title>
        <authorList>
            <person name="Leonardo I.C."/>
            <person name="Barreto Crespo M.T."/>
            <person name="Gaspar F.B."/>
        </authorList>
    </citation>
    <scope>NUCLEOTIDE SEQUENCE [LARGE SCALE GENOMIC DNA]</scope>
    <source>
        <strain evidence="6">DSM 3922</strain>
    </source>
</reference>
<dbReference type="GO" id="GO:0046872">
    <property type="term" value="F:metal ion binding"/>
    <property type="evidence" value="ECO:0007669"/>
    <property type="project" value="UniProtKB-KW"/>
</dbReference>
<dbReference type="Proteomes" id="UP000829401">
    <property type="component" value="Chromosome"/>
</dbReference>
<keyword evidence="6" id="KW-1185">Reference proteome</keyword>
<sequence length="388" mass="42245">MDEMVASVEQDVIAWRRHLHEHPEVSFQEVATAQFVYDLLSTFPNLTLTRPTKTSVIARLVGARPGKVLALRADMDALPIEEENDVPYRSKNPGAMHACGHDGHTAMLLGAAKILAQHQADIAGEIVFVFQHAEELLPGGAAELVEKGVLRGVDAVVGQHLWQPVPSQTIGLRAGAVMAAPDTFYITIIGKGGHAAQPHLNVDPIAIGAQVVTNLQHVASRLTDPLEPFVLSVTKFVGGTADNVIPGSVEMCGTVRTFKDELRDEAAVWMERIIRGVTEAHGASYQFVYEKGYRPVVNDEQVTAFVREVLQEAFGEDVVTPTAPTMGGEDFSAYQTVAPGTFFFTGIQNEEKGIVYPHHHPRFDIDEDALRVGVKAFVAIALRFGDRD</sequence>
<name>A0A9E6ZKC0_ALIAG</name>
<dbReference type="PANTHER" id="PTHR11014:SF63">
    <property type="entry name" value="METALLOPEPTIDASE, PUTATIVE (AFU_ORTHOLOGUE AFUA_6G09600)-RELATED"/>
    <property type="match status" value="1"/>
</dbReference>
<dbReference type="AlphaFoldDB" id="A0A9E6ZKC0"/>
<feature type="binding site" evidence="3">
    <location>
        <position position="99"/>
    </location>
    <ligand>
        <name>Mn(2+)</name>
        <dbReference type="ChEBI" id="CHEBI:29035"/>
        <label>2</label>
    </ligand>
</feature>
<evidence type="ECO:0000256" key="2">
    <source>
        <dbReference type="ARBA" id="ARBA00022801"/>
    </source>
</evidence>
<dbReference type="Pfam" id="PF01546">
    <property type="entry name" value="Peptidase_M20"/>
    <property type="match status" value="1"/>
</dbReference>
<dbReference type="FunFam" id="3.30.70.360:FF:000014">
    <property type="entry name" value="N-acyl-L-amino acid amidohydrolase"/>
    <property type="match status" value="1"/>
</dbReference>
<feature type="binding site" evidence="3">
    <location>
        <position position="101"/>
    </location>
    <ligand>
        <name>Mn(2+)</name>
        <dbReference type="ChEBI" id="CHEBI:29035"/>
        <label>2</label>
    </ligand>
</feature>
<dbReference type="InterPro" id="IPR017439">
    <property type="entry name" value="Amidohydrolase"/>
</dbReference>
<gene>
    <name evidence="5" type="ORF">K1I37_12160</name>
</gene>
<dbReference type="InterPro" id="IPR036264">
    <property type="entry name" value="Bact_exopeptidase_dim_dom"/>
</dbReference>
<dbReference type="Gene3D" id="3.30.70.360">
    <property type="match status" value="1"/>
</dbReference>